<name>A3LV59_PICST</name>
<proteinExistence type="inferred from homology"/>
<evidence type="ECO:0000256" key="7">
    <source>
        <dbReference type="ARBA" id="ARBA00070326"/>
    </source>
</evidence>
<accession>A3LV59</accession>
<evidence type="ECO:0000256" key="2">
    <source>
        <dbReference type="ARBA" id="ARBA00006194"/>
    </source>
</evidence>
<dbReference type="GO" id="GO:0003735">
    <property type="term" value="F:structural constituent of ribosome"/>
    <property type="evidence" value="ECO:0007669"/>
    <property type="project" value="EnsemblFungi"/>
</dbReference>
<dbReference type="FunFam" id="3.30.420.80:FF:000011">
    <property type="entry name" value="37S ribosomal protein S18, mitochondrial"/>
    <property type="match status" value="1"/>
</dbReference>
<gene>
    <name evidence="8" type="ORF">PICST_60529</name>
</gene>
<evidence type="ECO:0000313" key="8">
    <source>
        <dbReference type="EMBL" id="ABN67067.1"/>
    </source>
</evidence>
<comment type="subcellular location">
    <subcellularLocation>
        <location evidence="1">Mitochondrion</location>
    </subcellularLocation>
</comment>
<evidence type="ECO:0000256" key="4">
    <source>
        <dbReference type="ARBA" id="ARBA00023128"/>
    </source>
</evidence>
<feature type="non-terminal residue" evidence="8">
    <location>
        <position position="1"/>
    </location>
</feature>
<dbReference type="EMBL" id="CP000499">
    <property type="protein sequence ID" value="ABN67067.1"/>
    <property type="molecule type" value="Genomic_DNA"/>
</dbReference>
<keyword evidence="3" id="KW-0689">Ribosomal protein</keyword>
<organism evidence="8 9">
    <name type="scientific">Scheffersomyces stipitis (strain ATCC 58785 / CBS 6054 / NBRC 10063 / NRRL Y-11545)</name>
    <name type="common">Yeast</name>
    <name type="synonym">Pichia stipitis</name>
    <dbReference type="NCBI Taxonomy" id="322104"/>
    <lineage>
        <taxon>Eukaryota</taxon>
        <taxon>Fungi</taxon>
        <taxon>Dikarya</taxon>
        <taxon>Ascomycota</taxon>
        <taxon>Saccharomycotina</taxon>
        <taxon>Pichiomycetes</taxon>
        <taxon>Debaryomycetaceae</taxon>
        <taxon>Scheffersomyces</taxon>
    </lineage>
</organism>
<dbReference type="AlphaFoldDB" id="A3LV59"/>
<dbReference type="SUPFAM" id="SSF53137">
    <property type="entry name" value="Translational machinery components"/>
    <property type="match status" value="1"/>
</dbReference>
<dbReference type="GO" id="GO:0005763">
    <property type="term" value="C:mitochondrial small ribosomal subunit"/>
    <property type="evidence" value="ECO:0007669"/>
    <property type="project" value="EnsemblFungi"/>
</dbReference>
<dbReference type="OrthoDB" id="1654884at2759"/>
<dbReference type="RefSeq" id="XP_001385096.1">
    <property type="nucleotide sequence ID" value="XM_001385059.1"/>
</dbReference>
<evidence type="ECO:0000256" key="5">
    <source>
        <dbReference type="ARBA" id="ARBA00023274"/>
    </source>
</evidence>
<dbReference type="HOGENOM" id="CLU_072439_4_0_1"/>
<comment type="similarity">
    <text evidence="2">Belongs to the universal ribosomal protein uS11 family.</text>
</comment>
<comment type="function">
    <text evidence="6">Component of the mitochondrial ribosome (mitoribosome), a dedicated translation machinery responsible for the synthesis of mitochondrial genome-encoded proteins, including at least some of the essential transmembrane subunits of the mitochondrial respiratory chain. The mitoribosomes are attached to the mitochondrial inner membrane and translation products are cotranslationally integrated into the membrane.</text>
</comment>
<evidence type="ECO:0000256" key="1">
    <source>
        <dbReference type="ARBA" id="ARBA00004173"/>
    </source>
</evidence>
<dbReference type="GO" id="GO:0006412">
    <property type="term" value="P:translation"/>
    <property type="evidence" value="ECO:0007669"/>
    <property type="project" value="InterPro"/>
</dbReference>
<dbReference type="eggNOG" id="ENOG502S752">
    <property type="taxonomic scope" value="Eukaryota"/>
</dbReference>
<protein>
    <recommendedName>
        <fullName evidence="7">Small ribosomal subunit protein uS11m</fullName>
    </recommendedName>
</protein>
<dbReference type="FunCoup" id="A3LV59">
    <property type="interactions" value="214"/>
</dbReference>
<dbReference type="GeneID" id="4839213"/>
<keyword evidence="5" id="KW-0687">Ribonucleoprotein</keyword>
<evidence type="ECO:0000256" key="3">
    <source>
        <dbReference type="ARBA" id="ARBA00022980"/>
    </source>
</evidence>
<dbReference type="STRING" id="322104.A3LV59"/>
<dbReference type="Proteomes" id="UP000002258">
    <property type="component" value="Chromosome 5"/>
</dbReference>
<dbReference type="InterPro" id="IPR036967">
    <property type="entry name" value="Ribosomal_uS11_sf"/>
</dbReference>
<dbReference type="KEGG" id="pic:PICST_60529"/>
<dbReference type="OMA" id="FHRHNTL"/>
<dbReference type="Gene3D" id="3.30.420.80">
    <property type="entry name" value="Ribosomal protein S11"/>
    <property type="match status" value="1"/>
</dbReference>
<keyword evidence="4" id="KW-0496">Mitochondrion</keyword>
<evidence type="ECO:0000256" key="6">
    <source>
        <dbReference type="ARBA" id="ARBA00037226"/>
    </source>
</evidence>
<reference evidence="8 9" key="1">
    <citation type="journal article" date="2007" name="Nat. Biotechnol.">
        <title>Genome sequence of the lignocellulose-bioconverting and xylose-fermenting yeast Pichia stipitis.</title>
        <authorList>
            <person name="Jeffries T.W."/>
            <person name="Grigoriev I.V."/>
            <person name="Grimwood J."/>
            <person name="Laplaza J.M."/>
            <person name="Aerts A."/>
            <person name="Salamov A."/>
            <person name="Schmutz J."/>
            <person name="Lindquist E."/>
            <person name="Dehal P."/>
            <person name="Shapiro H."/>
            <person name="Jin Y.S."/>
            <person name="Passoth V."/>
            <person name="Richardson P.M."/>
        </authorList>
    </citation>
    <scope>NUCLEOTIDE SEQUENCE [LARGE SCALE GENOMIC DNA]</scope>
    <source>
        <strain evidence="9">ATCC 58785 / CBS 6054 / NBRC 10063 / NRRL Y-11545</strain>
    </source>
</reference>
<sequence>GKRNEKVVMWKMYGTFHKHNTLASLVAVVEDLDFLEKNQHLSYNEKVLYYLQLPHHTKLHITAGQLGFRKSQRSEYEAAFQVATKMFKTIEEKNLLGPNDKIELIMTDYGKGRDAFQAALMGKEGQHIKPHIVRVSDATKLRFGGPRPKKLRRL</sequence>
<dbReference type="InParanoid" id="A3LV59"/>
<evidence type="ECO:0000313" key="9">
    <source>
        <dbReference type="Proteomes" id="UP000002258"/>
    </source>
</evidence>
<keyword evidence="9" id="KW-1185">Reference proteome</keyword>